<dbReference type="RefSeq" id="WP_072623311.1">
    <property type="nucleotide sequence ID" value="NZ_CBDRLL010000006.1"/>
</dbReference>
<dbReference type="InterPro" id="IPR014347">
    <property type="entry name" value="Tautomerase/MIF_sf"/>
</dbReference>
<sequence length="84" mass="8678">MPVVQVTLTQGRSPETIRSMISAVTQALADTGVAPKENVRVLVTEIPTEHFAAGDVTIAERKAAQTAATGDPAAAPTTPPQETP</sequence>
<name>A0A1L3MCP8_9MICO</name>
<dbReference type="KEGG" id="jte:ASJ30_00115"/>
<dbReference type="InterPro" id="IPR004370">
    <property type="entry name" value="4-OT-like_dom"/>
</dbReference>
<feature type="region of interest" description="Disordered" evidence="3">
    <location>
        <begin position="62"/>
        <end position="84"/>
    </location>
</feature>
<evidence type="ECO:0000313" key="9">
    <source>
        <dbReference type="Proteomes" id="UP000192634"/>
    </source>
</evidence>
<evidence type="ECO:0000259" key="4">
    <source>
        <dbReference type="Pfam" id="PF01361"/>
    </source>
</evidence>
<dbReference type="EMBL" id="CP013290">
    <property type="protein sequence ID" value="APH00132.1"/>
    <property type="molecule type" value="Genomic_DNA"/>
</dbReference>
<feature type="domain" description="4-oxalocrotonate tautomerase-like" evidence="4">
    <location>
        <begin position="2"/>
        <end position="60"/>
    </location>
</feature>
<gene>
    <name evidence="5" type="ORF">ASJ30_00115</name>
    <name evidence="6" type="ORF">IGS73_00115</name>
    <name evidence="7" type="ORF">SAMN06296429_106152</name>
</gene>
<proteinExistence type="inferred from homology"/>
<evidence type="ECO:0000313" key="8">
    <source>
        <dbReference type="Proteomes" id="UP000182938"/>
    </source>
</evidence>
<feature type="compositionally biased region" description="Low complexity" evidence="3">
    <location>
        <begin position="64"/>
        <end position="76"/>
    </location>
</feature>
<evidence type="ECO:0000256" key="3">
    <source>
        <dbReference type="SAM" id="MobiDB-lite"/>
    </source>
</evidence>
<dbReference type="PANTHER" id="PTHR35530">
    <property type="entry name" value="TAUTOMERASE-RELATED"/>
    <property type="match status" value="1"/>
</dbReference>
<dbReference type="Pfam" id="PF01361">
    <property type="entry name" value="Tautomerase"/>
    <property type="match status" value="1"/>
</dbReference>
<dbReference type="GO" id="GO:0016853">
    <property type="term" value="F:isomerase activity"/>
    <property type="evidence" value="ECO:0007669"/>
    <property type="project" value="UniProtKB-KW"/>
</dbReference>
<evidence type="ECO:0000313" key="7">
    <source>
        <dbReference type="EMBL" id="SMC63339.1"/>
    </source>
</evidence>
<comment type="similarity">
    <text evidence="1">Belongs to the 4-oxalocrotonate tautomerase family.</text>
</comment>
<protein>
    <submittedName>
        <fullName evidence="7">4-oxalocrotonate tautomerase</fullName>
    </submittedName>
    <submittedName>
        <fullName evidence="6">Tautomerase family protein</fullName>
    </submittedName>
</protein>
<evidence type="ECO:0000313" key="5">
    <source>
        <dbReference type="EMBL" id="APH00132.1"/>
    </source>
</evidence>
<organism evidence="5 8">
    <name type="scientific">Janibacter indicus</name>
    <dbReference type="NCBI Taxonomy" id="857417"/>
    <lineage>
        <taxon>Bacteria</taxon>
        <taxon>Bacillati</taxon>
        <taxon>Actinomycetota</taxon>
        <taxon>Actinomycetes</taxon>
        <taxon>Micrococcales</taxon>
        <taxon>Intrasporangiaceae</taxon>
        <taxon>Janibacter</taxon>
    </lineage>
</organism>
<dbReference type="PANTHER" id="PTHR35530:SF1">
    <property type="entry name" value="2-HYDROXYMUCONATE TAUTOMERASE"/>
    <property type="match status" value="1"/>
</dbReference>
<dbReference type="Proteomes" id="UP000593998">
    <property type="component" value="Chromosome"/>
</dbReference>
<dbReference type="SUPFAM" id="SSF55331">
    <property type="entry name" value="Tautomerase/MIF"/>
    <property type="match status" value="1"/>
</dbReference>
<reference evidence="6 10" key="3">
    <citation type="submission" date="2020-10" db="EMBL/GenBank/DDBJ databases">
        <title>Janibacter indicus TT2 genome sequence.</title>
        <authorList>
            <person name="Lee K."/>
            <person name="Ganzorig M."/>
        </authorList>
    </citation>
    <scope>NUCLEOTIDE SEQUENCE [LARGE SCALE GENOMIC DNA]</scope>
    <source>
        <strain evidence="6 10">TT2</strain>
    </source>
</reference>
<dbReference type="OrthoDB" id="4965437at2"/>
<dbReference type="Proteomes" id="UP000192634">
    <property type="component" value="Unassembled WGS sequence"/>
</dbReference>
<evidence type="ECO:0000313" key="6">
    <source>
        <dbReference type="EMBL" id="QOK22904.1"/>
    </source>
</evidence>
<dbReference type="Proteomes" id="UP000182938">
    <property type="component" value="Chromosome"/>
</dbReference>
<keyword evidence="8" id="KW-1185">Reference proteome</keyword>
<accession>A0A1W2ARH5</accession>
<dbReference type="AlphaFoldDB" id="A0A1L3MCP8"/>
<evidence type="ECO:0000313" key="10">
    <source>
        <dbReference type="Proteomes" id="UP000593998"/>
    </source>
</evidence>
<dbReference type="EMBL" id="CP062789">
    <property type="protein sequence ID" value="QOK22904.1"/>
    <property type="molecule type" value="Genomic_DNA"/>
</dbReference>
<dbReference type="Gene3D" id="3.30.429.10">
    <property type="entry name" value="Macrophage Migration Inhibitory Factor"/>
    <property type="match status" value="1"/>
</dbReference>
<reference evidence="7 9" key="2">
    <citation type="submission" date="2017-04" db="EMBL/GenBank/DDBJ databases">
        <authorList>
            <person name="Afonso C.L."/>
            <person name="Miller P.J."/>
            <person name="Scott M.A."/>
            <person name="Spackman E."/>
            <person name="Goraichik I."/>
            <person name="Dimitrov K.M."/>
            <person name="Suarez D.L."/>
            <person name="Swayne D.E."/>
        </authorList>
    </citation>
    <scope>NUCLEOTIDE SEQUENCE [LARGE SCALE GENOMIC DNA]</scope>
    <source>
        <strain evidence="7 9">CGMCC 1.12511</strain>
    </source>
</reference>
<dbReference type="EMBL" id="FWXN01000006">
    <property type="protein sequence ID" value="SMC63339.1"/>
    <property type="molecule type" value="Genomic_DNA"/>
</dbReference>
<reference evidence="5 8" key="1">
    <citation type="submission" date="2015-11" db="EMBL/GenBank/DDBJ databases">
        <authorList>
            <person name="Zhang Y."/>
            <person name="Guo Z."/>
        </authorList>
    </citation>
    <scope>NUCLEOTIDE SEQUENCE [LARGE SCALE GENOMIC DNA]</scope>
    <source>
        <strain evidence="5 8">YFY001</strain>
    </source>
</reference>
<keyword evidence="2" id="KW-0413">Isomerase</keyword>
<accession>A0A1L3MCP8</accession>
<evidence type="ECO:0000256" key="2">
    <source>
        <dbReference type="ARBA" id="ARBA00023235"/>
    </source>
</evidence>
<evidence type="ECO:0000256" key="1">
    <source>
        <dbReference type="ARBA" id="ARBA00006723"/>
    </source>
</evidence>